<name>A0A7L4UPX2_BALHA</name>
<comment type="caution">
    <text evidence="3">The sequence shown here is derived from an EMBL/GenBank/DDBJ whole genome shotgun (WGS) entry which is preliminary data.</text>
</comment>
<feature type="transmembrane region" description="Helical" evidence="1">
    <location>
        <begin position="56"/>
        <end position="77"/>
    </location>
</feature>
<dbReference type="AlphaFoldDB" id="A0A7L4UPX2"/>
<evidence type="ECO:0000259" key="2">
    <source>
        <dbReference type="Pfam" id="PF03733"/>
    </source>
</evidence>
<keyword evidence="1" id="KW-0472">Membrane</keyword>
<keyword evidence="1" id="KW-0812">Transmembrane</keyword>
<dbReference type="PANTHER" id="PTHR42903">
    <property type="entry name" value="INNER MEMBRANE PROTEIN YCCF"/>
    <property type="match status" value="1"/>
</dbReference>
<accession>A0A7L4UPX2</accession>
<evidence type="ECO:0000313" key="3">
    <source>
        <dbReference type="EMBL" id="PVX50856.1"/>
    </source>
</evidence>
<sequence>MKLLGNIIWFLLGGILVAIEYFVASLIMFITIIGIPFGFQTMKLAGVALWPFNKKVIMTEKATGCLAIIMNIIWLVVGGVWIALTHLIFALIFYITIIGIPFGNQHMKLAGLALTPFGRKIINDN</sequence>
<gene>
    <name evidence="3" type="ORF">C7377_1177</name>
</gene>
<dbReference type="Proteomes" id="UP000251835">
    <property type="component" value="Unassembled WGS sequence"/>
</dbReference>
<dbReference type="RefSeq" id="WP_116496411.1">
    <property type="nucleotide sequence ID" value="NZ_QENZ01000004.1"/>
</dbReference>
<dbReference type="OrthoDB" id="9790567at2"/>
<reference evidence="3 4" key="1">
    <citation type="submission" date="2018-05" db="EMBL/GenBank/DDBJ databases">
        <title>Genomic Encyclopedia of Type Strains, Phase IV (KMG-IV): sequencing the most valuable type-strain genomes for metagenomic binning, comparative biology and taxonomic classification.</title>
        <authorList>
            <person name="Goeker M."/>
        </authorList>
    </citation>
    <scope>NUCLEOTIDE SEQUENCE [LARGE SCALE GENOMIC DNA]</scope>
    <source>
        <strain evidence="3 4">DSM 28579</strain>
    </source>
</reference>
<keyword evidence="1" id="KW-1133">Transmembrane helix</keyword>
<feature type="transmembrane region" description="Helical" evidence="1">
    <location>
        <begin position="83"/>
        <end position="102"/>
    </location>
</feature>
<feature type="transmembrane region" description="Helical" evidence="1">
    <location>
        <begin position="6"/>
        <end position="35"/>
    </location>
</feature>
<feature type="domain" description="Inner membrane component" evidence="2">
    <location>
        <begin position="69"/>
        <end position="119"/>
    </location>
</feature>
<dbReference type="GO" id="GO:0005886">
    <property type="term" value="C:plasma membrane"/>
    <property type="evidence" value="ECO:0007669"/>
    <property type="project" value="TreeGrafter"/>
</dbReference>
<evidence type="ECO:0000256" key="1">
    <source>
        <dbReference type="SAM" id="Phobius"/>
    </source>
</evidence>
<dbReference type="InterPro" id="IPR005185">
    <property type="entry name" value="YccF"/>
</dbReference>
<proteinExistence type="predicted"/>
<dbReference type="PIRSF" id="PIRSF028777">
    <property type="entry name" value="UCP028777"/>
    <property type="match status" value="1"/>
</dbReference>
<feature type="domain" description="Inner membrane component" evidence="2">
    <location>
        <begin position="4"/>
        <end position="54"/>
    </location>
</feature>
<dbReference type="InterPro" id="IPR031308">
    <property type="entry name" value="UCP028777"/>
</dbReference>
<dbReference type="EMBL" id="QENZ01000004">
    <property type="protein sequence ID" value="PVX50856.1"/>
    <property type="molecule type" value="Genomic_DNA"/>
</dbReference>
<dbReference type="Pfam" id="PF03733">
    <property type="entry name" value="YccF"/>
    <property type="match status" value="2"/>
</dbReference>
<dbReference type="InterPro" id="IPR052937">
    <property type="entry name" value="Inner_membrane_protein"/>
</dbReference>
<dbReference type="NCBIfam" id="NF008740">
    <property type="entry name" value="PRK11770.1-2"/>
    <property type="match status" value="1"/>
</dbReference>
<evidence type="ECO:0000313" key="4">
    <source>
        <dbReference type="Proteomes" id="UP000251835"/>
    </source>
</evidence>
<dbReference type="PANTHER" id="PTHR42903:SF1">
    <property type="entry name" value="INNER MEMBRANE PROTEIN YCCF"/>
    <property type="match status" value="1"/>
</dbReference>
<keyword evidence="4" id="KW-1185">Reference proteome</keyword>
<organism evidence="3 4">
    <name type="scientific">Balneicella halophila</name>
    <dbReference type="NCBI Taxonomy" id="1537566"/>
    <lineage>
        <taxon>Bacteria</taxon>
        <taxon>Pseudomonadati</taxon>
        <taxon>Bacteroidota</taxon>
        <taxon>Bacteroidia</taxon>
        <taxon>Bacteroidales</taxon>
        <taxon>Balneicellaceae</taxon>
        <taxon>Balneicella</taxon>
    </lineage>
</organism>
<protein>
    <submittedName>
        <fullName evidence="3">Uncharacterized membrane protein YccF (DUF307 family)</fullName>
    </submittedName>
</protein>